<keyword evidence="4" id="KW-1185">Reference proteome</keyword>
<organism evidence="3 4">
    <name type="scientific">Scopulibacillus darangshiensis</name>
    <dbReference type="NCBI Taxonomy" id="442528"/>
    <lineage>
        <taxon>Bacteria</taxon>
        <taxon>Bacillati</taxon>
        <taxon>Bacillota</taxon>
        <taxon>Bacilli</taxon>
        <taxon>Bacillales</taxon>
        <taxon>Sporolactobacillaceae</taxon>
        <taxon>Scopulibacillus</taxon>
    </lineage>
</organism>
<gene>
    <name evidence="3" type="ORF">EV207_10425</name>
</gene>
<dbReference type="Pfam" id="PF10400">
    <property type="entry name" value="Vir_act_alpha_C"/>
    <property type="match status" value="1"/>
</dbReference>
<sequence length="202" mass="23722">MNTLAYAILSTLANHPCSGYELAEHLDALWPAKHSQIYPLLKKLHQDGLLTFEHVMQTDKPNKKIFSITEKGKKELENWIAEPPAISVTRDEFFIKMYASWLVNEEDTKKLINERLTEMEHKIALRKASLSKAEYKDGEQDPNKLSKHFGPYILLNRKLRLEKEEFEWCKWVLTLLEKMSFNTLLFWFISGKFSVIKEMAFI</sequence>
<dbReference type="Proteomes" id="UP000295416">
    <property type="component" value="Unassembled WGS sequence"/>
</dbReference>
<dbReference type="RefSeq" id="WP_132744069.1">
    <property type="nucleotide sequence ID" value="NZ_SLXK01000004.1"/>
</dbReference>
<dbReference type="InterPro" id="IPR005149">
    <property type="entry name" value="Tscrpt_reg_PadR_N"/>
</dbReference>
<dbReference type="EMBL" id="SLXK01000004">
    <property type="protein sequence ID" value="TCP30846.1"/>
    <property type="molecule type" value="Genomic_DNA"/>
</dbReference>
<dbReference type="SUPFAM" id="SSF46785">
    <property type="entry name" value="Winged helix' DNA-binding domain"/>
    <property type="match status" value="1"/>
</dbReference>
<dbReference type="InterPro" id="IPR036388">
    <property type="entry name" value="WH-like_DNA-bd_sf"/>
</dbReference>
<proteinExistence type="predicted"/>
<dbReference type="Pfam" id="PF03551">
    <property type="entry name" value="PadR"/>
    <property type="match status" value="1"/>
</dbReference>
<dbReference type="OrthoDB" id="9783723at2"/>
<reference evidence="3 4" key="1">
    <citation type="submission" date="2019-03" db="EMBL/GenBank/DDBJ databases">
        <title>Genomic Encyclopedia of Type Strains, Phase IV (KMG-IV): sequencing the most valuable type-strain genomes for metagenomic binning, comparative biology and taxonomic classification.</title>
        <authorList>
            <person name="Goeker M."/>
        </authorList>
    </citation>
    <scope>NUCLEOTIDE SEQUENCE [LARGE SCALE GENOMIC DNA]</scope>
    <source>
        <strain evidence="3 4">DSM 19377</strain>
    </source>
</reference>
<evidence type="ECO:0000313" key="4">
    <source>
        <dbReference type="Proteomes" id="UP000295416"/>
    </source>
</evidence>
<evidence type="ECO:0000259" key="1">
    <source>
        <dbReference type="Pfam" id="PF03551"/>
    </source>
</evidence>
<dbReference type="PANTHER" id="PTHR43252">
    <property type="entry name" value="TRANSCRIPTIONAL REGULATOR YQJI"/>
    <property type="match status" value="1"/>
</dbReference>
<dbReference type="InterPro" id="IPR018309">
    <property type="entry name" value="Tscrpt_reg_PadR_C"/>
</dbReference>
<evidence type="ECO:0000313" key="3">
    <source>
        <dbReference type="EMBL" id="TCP30846.1"/>
    </source>
</evidence>
<comment type="caution">
    <text evidence="3">The sequence shown here is derived from an EMBL/GenBank/DDBJ whole genome shotgun (WGS) entry which is preliminary data.</text>
</comment>
<accession>A0A4V2SNF3</accession>
<protein>
    <submittedName>
        <fullName evidence="3">PadR family transcriptional regulator</fullName>
    </submittedName>
</protein>
<evidence type="ECO:0000259" key="2">
    <source>
        <dbReference type="Pfam" id="PF10400"/>
    </source>
</evidence>
<dbReference type="Gene3D" id="6.10.140.190">
    <property type="match status" value="1"/>
</dbReference>
<dbReference type="Gene3D" id="1.10.10.10">
    <property type="entry name" value="Winged helix-like DNA-binding domain superfamily/Winged helix DNA-binding domain"/>
    <property type="match status" value="1"/>
</dbReference>
<feature type="domain" description="Transcription regulator PadR N-terminal" evidence="1">
    <location>
        <begin position="8"/>
        <end position="77"/>
    </location>
</feature>
<name>A0A4V2SNF3_9BACL</name>
<dbReference type="PANTHER" id="PTHR43252:SF2">
    <property type="entry name" value="TRANSCRIPTION REGULATOR, PADR-LIKE FAMILY"/>
    <property type="match status" value="1"/>
</dbReference>
<feature type="domain" description="Transcription regulator PadR C-terminal" evidence="2">
    <location>
        <begin position="89"/>
        <end position="177"/>
    </location>
</feature>
<dbReference type="InterPro" id="IPR036390">
    <property type="entry name" value="WH_DNA-bd_sf"/>
</dbReference>
<dbReference type="AlphaFoldDB" id="A0A4V2SNF3"/>